<evidence type="ECO:0000313" key="1">
    <source>
        <dbReference type="EMBL" id="KAK7053539.1"/>
    </source>
</evidence>
<organism evidence="1 2">
    <name type="scientific">Favolaschia claudopus</name>
    <dbReference type="NCBI Taxonomy" id="2862362"/>
    <lineage>
        <taxon>Eukaryota</taxon>
        <taxon>Fungi</taxon>
        <taxon>Dikarya</taxon>
        <taxon>Basidiomycota</taxon>
        <taxon>Agaricomycotina</taxon>
        <taxon>Agaricomycetes</taxon>
        <taxon>Agaricomycetidae</taxon>
        <taxon>Agaricales</taxon>
        <taxon>Marasmiineae</taxon>
        <taxon>Mycenaceae</taxon>
        <taxon>Favolaschia</taxon>
    </lineage>
</organism>
<gene>
    <name evidence="1" type="ORF">R3P38DRAFT_1460891</name>
</gene>
<keyword evidence="2" id="KW-1185">Reference proteome</keyword>
<dbReference type="EMBL" id="JAWWNJ010000006">
    <property type="protein sequence ID" value="KAK7053539.1"/>
    <property type="molecule type" value="Genomic_DNA"/>
</dbReference>
<sequence>MNNEQYLTAILDELRGFTGRWIEGLRGIRQQQALLRMPIPYPSYPLPQQFPFGDFQLSETFEWIHEYGRQQLRHVHSVRFIFQGRTNGPNSSVAWRIDNTHGTALGIFEIAASIYVSQSLPFRINEDLILEGMSASLATHEPMRLISRVVVVANPDPRRRPRRMRVYELQSGVSNPTRVRILGSAYEP</sequence>
<evidence type="ECO:0000313" key="2">
    <source>
        <dbReference type="Proteomes" id="UP001362999"/>
    </source>
</evidence>
<name>A0AAW0DPS4_9AGAR</name>
<reference evidence="1 2" key="1">
    <citation type="journal article" date="2024" name="J Genomics">
        <title>Draft genome sequencing and assembly of Favolaschia claudopus CIRM-BRFM 2984 isolated from oak limbs.</title>
        <authorList>
            <person name="Navarro D."/>
            <person name="Drula E."/>
            <person name="Chaduli D."/>
            <person name="Cazenave R."/>
            <person name="Ahrendt S."/>
            <person name="Wang J."/>
            <person name="Lipzen A."/>
            <person name="Daum C."/>
            <person name="Barry K."/>
            <person name="Grigoriev I.V."/>
            <person name="Favel A."/>
            <person name="Rosso M.N."/>
            <person name="Martin F."/>
        </authorList>
    </citation>
    <scope>NUCLEOTIDE SEQUENCE [LARGE SCALE GENOMIC DNA]</scope>
    <source>
        <strain evidence="1 2">CIRM-BRFM 2984</strain>
    </source>
</reference>
<accession>A0AAW0DPS4</accession>
<protein>
    <submittedName>
        <fullName evidence="1">Uncharacterized protein</fullName>
    </submittedName>
</protein>
<dbReference type="Proteomes" id="UP001362999">
    <property type="component" value="Unassembled WGS sequence"/>
</dbReference>
<comment type="caution">
    <text evidence="1">The sequence shown here is derived from an EMBL/GenBank/DDBJ whole genome shotgun (WGS) entry which is preliminary data.</text>
</comment>
<dbReference type="AlphaFoldDB" id="A0AAW0DPS4"/>
<proteinExistence type="predicted"/>